<keyword evidence="2 8" id="KW-0819">tRNA processing</keyword>
<dbReference type="PANTHER" id="PTHR46018:SF2">
    <property type="entry name" value="ZINC PHOSPHODIESTERASE ELAC PROTEIN 1"/>
    <property type="match status" value="1"/>
</dbReference>
<dbReference type="GO" id="GO:0008270">
    <property type="term" value="F:zinc ion binding"/>
    <property type="evidence" value="ECO:0007669"/>
    <property type="project" value="UniProtKB-UniRule"/>
</dbReference>
<feature type="binding site" evidence="8">
    <location>
        <position position="48"/>
    </location>
    <ligand>
        <name>Zn(2+)</name>
        <dbReference type="ChEBI" id="CHEBI:29105"/>
        <label>2</label>
        <note>catalytic</note>
    </ligand>
</feature>
<dbReference type="OrthoDB" id="9803916at2"/>
<evidence type="ECO:0000256" key="1">
    <source>
        <dbReference type="ARBA" id="ARBA00011738"/>
    </source>
</evidence>
<protein>
    <recommendedName>
        <fullName evidence="8">Ribonuclease Z</fullName>
        <shortName evidence="8">RNase Z</shortName>
        <ecNumber evidence="8">3.1.26.11</ecNumber>
    </recommendedName>
    <alternativeName>
        <fullName evidence="8">tRNA 3 endonuclease</fullName>
    </alternativeName>
    <alternativeName>
        <fullName evidence="8">tRNase Z</fullName>
    </alternativeName>
</protein>
<comment type="similarity">
    <text evidence="8">Belongs to the RNase Z family.</text>
</comment>
<dbReference type="Proteomes" id="UP000179786">
    <property type="component" value="Unassembled WGS sequence"/>
</dbReference>
<dbReference type="PANTHER" id="PTHR46018">
    <property type="entry name" value="ZINC PHOSPHODIESTERASE ELAC PROTEIN 1"/>
    <property type="match status" value="1"/>
</dbReference>
<dbReference type="HAMAP" id="MF_01818">
    <property type="entry name" value="RNase_Z_BN"/>
    <property type="match status" value="1"/>
</dbReference>
<feature type="binding site" evidence="8">
    <location>
        <position position="122"/>
    </location>
    <ligand>
        <name>Zn(2+)</name>
        <dbReference type="ChEBI" id="CHEBI:29105"/>
        <label>1</label>
        <note>catalytic</note>
    </ligand>
</feature>
<evidence type="ECO:0000256" key="7">
    <source>
        <dbReference type="ARBA" id="ARBA00022833"/>
    </source>
</evidence>
<name>A0A1S1N4D5_9GAMM</name>
<keyword evidence="3 8" id="KW-0540">Nuclease</keyword>
<keyword evidence="4 8" id="KW-0479">Metal-binding</keyword>
<evidence type="ECO:0000313" key="10">
    <source>
        <dbReference type="Proteomes" id="UP000179786"/>
    </source>
</evidence>
<comment type="function">
    <text evidence="8">Zinc phosphodiesterase, which displays some tRNA 3'-processing endonuclease activity. Probably involved in tRNA maturation, by removing a 3'-trailer from precursor tRNA.</text>
</comment>
<keyword evidence="10" id="KW-1185">Reference proteome</keyword>
<feature type="binding site" evidence="8">
    <location>
        <position position="251"/>
    </location>
    <ligand>
        <name>Zn(2+)</name>
        <dbReference type="ChEBI" id="CHEBI:29105"/>
        <label>2</label>
        <note>catalytic</note>
    </ligand>
</feature>
<feature type="binding site" evidence="8">
    <location>
        <position position="192"/>
    </location>
    <ligand>
        <name>Zn(2+)</name>
        <dbReference type="ChEBI" id="CHEBI:29105"/>
        <label>1</label>
        <note>catalytic</note>
    </ligand>
</feature>
<reference evidence="9 10" key="1">
    <citation type="submission" date="2016-09" db="EMBL/GenBank/DDBJ databases">
        <title>Pseudoalteromonas amylolytica sp. nov., isolated from the surface seawater.</title>
        <authorList>
            <person name="Wu Y.-H."/>
            <person name="Cheng H."/>
            <person name="Jin X.-B."/>
            <person name="Wang C.-S."/>
            <person name="Xu X.-W."/>
        </authorList>
    </citation>
    <scope>NUCLEOTIDE SEQUENCE [LARGE SCALE GENOMIC DNA]</scope>
    <source>
        <strain evidence="9 10">JW1</strain>
    </source>
</reference>
<dbReference type="Gene3D" id="3.60.15.10">
    <property type="entry name" value="Ribonuclease Z/Hydroxyacylglutathione hydrolase-like"/>
    <property type="match status" value="1"/>
</dbReference>
<dbReference type="GO" id="GO:0042781">
    <property type="term" value="F:3'-tRNA processing endoribonuclease activity"/>
    <property type="evidence" value="ECO:0007669"/>
    <property type="project" value="UniProtKB-UniRule"/>
</dbReference>
<feature type="binding site" evidence="8">
    <location>
        <position position="192"/>
    </location>
    <ligand>
        <name>Zn(2+)</name>
        <dbReference type="ChEBI" id="CHEBI:29105"/>
        <label>2</label>
        <note>catalytic</note>
    </ligand>
</feature>
<organism evidence="9 10">
    <name type="scientific">Pseudoalteromonas amylolytica</name>
    <dbReference type="NCBI Taxonomy" id="1859457"/>
    <lineage>
        <taxon>Bacteria</taxon>
        <taxon>Pseudomonadati</taxon>
        <taxon>Pseudomonadota</taxon>
        <taxon>Gammaproteobacteria</taxon>
        <taxon>Alteromonadales</taxon>
        <taxon>Pseudoalteromonadaceae</taxon>
        <taxon>Pseudoalteromonas</taxon>
    </lineage>
</organism>
<evidence type="ECO:0000256" key="4">
    <source>
        <dbReference type="ARBA" id="ARBA00022723"/>
    </source>
</evidence>
<dbReference type="EMBL" id="MKJU01000005">
    <property type="protein sequence ID" value="OHU93088.1"/>
    <property type="molecule type" value="Genomic_DNA"/>
</dbReference>
<evidence type="ECO:0000256" key="8">
    <source>
        <dbReference type="HAMAP-Rule" id="MF_01818"/>
    </source>
</evidence>
<evidence type="ECO:0000256" key="5">
    <source>
        <dbReference type="ARBA" id="ARBA00022759"/>
    </source>
</evidence>
<gene>
    <name evidence="8" type="primary">rnz</name>
    <name evidence="9" type="ORF">BET10_02980</name>
</gene>
<feature type="binding site" evidence="8">
    <location>
        <position position="44"/>
    </location>
    <ligand>
        <name>Zn(2+)</name>
        <dbReference type="ChEBI" id="CHEBI:29105"/>
        <label>1</label>
        <note>catalytic</note>
    </ligand>
</feature>
<feature type="binding site" evidence="8">
    <location>
        <position position="46"/>
    </location>
    <ligand>
        <name>Zn(2+)</name>
        <dbReference type="ChEBI" id="CHEBI:29105"/>
        <label>1</label>
        <note>catalytic</note>
    </ligand>
</feature>
<evidence type="ECO:0000256" key="3">
    <source>
        <dbReference type="ARBA" id="ARBA00022722"/>
    </source>
</evidence>
<dbReference type="InterPro" id="IPR013471">
    <property type="entry name" value="RNase_Z/BN"/>
</dbReference>
<comment type="catalytic activity">
    <reaction evidence="8">
        <text>Endonucleolytic cleavage of RNA, removing extra 3' nucleotides from tRNA precursor, generating 3' termini of tRNAs. A 3'-hydroxy group is left at the tRNA terminus and a 5'-phosphoryl group is left at the trailer molecule.</text>
        <dbReference type="EC" id="3.1.26.11"/>
    </reaction>
</comment>
<dbReference type="STRING" id="1859457.BET10_02980"/>
<dbReference type="EC" id="3.1.26.11" evidence="8"/>
<feature type="binding site" evidence="8">
    <location>
        <position position="49"/>
    </location>
    <ligand>
        <name>Zn(2+)</name>
        <dbReference type="ChEBI" id="CHEBI:29105"/>
        <label>2</label>
        <note>catalytic</note>
    </ligand>
</feature>
<dbReference type="Pfam" id="PF23023">
    <property type="entry name" value="Anti-Pycsar_Apyc1"/>
    <property type="match status" value="1"/>
</dbReference>
<comment type="subunit">
    <text evidence="1 8">Homodimer.</text>
</comment>
<keyword evidence="6 8" id="KW-0378">Hydrolase</keyword>
<evidence type="ECO:0000256" key="2">
    <source>
        <dbReference type="ARBA" id="ARBA00022694"/>
    </source>
</evidence>
<evidence type="ECO:0000313" key="9">
    <source>
        <dbReference type="EMBL" id="OHU93088.1"/>
    </source>
</evidence>
<comment type="caution">
    <text evidence="9">The sequence shown here is derived from an EMBL/GenBank/DDBJ whole genome shotgun (WGS) entry which is preliminary data.</text>
</comment>
<keyword evidence="7 8" id="KW-0862">Zinc</keyword>
<dbReference type="AlphaFoldDB" id="A0A1S1N4D5"/>
<dbReference type="InterPro" id="IPR036866">
    <property type="entry name" value="RibonucZ/Hydroxyglut_hydro"/>
</dbReference>
<dbReference type="CDD" id="cd07717">
    <property type="entry name" value="RNaseZ_ZiPD-like_MBL-fold"/>
    <property type="match status" value="1"/>
</dbReference>
<proteinExistence type="inferred from homology"/>
<comment type="cofactor">
    <cofactor evidence="8">
        <name>Zn(2+)</name>
        <dbReference type="ChEBI" id="CHEBI:29105"/>
    </cofactor>
    <text evidence="8">Binds 2 Zn(2+) ions.</text>
</comment>
<keyword evidence="5 8" id="KW-0255">Endonuclease</keyword>
<evidence type="ECO:0000256" key="6">
    <source>
        <dbReference type="ARBA" id="ARBA00022801"/>
    </source>
</evidence>
<accession>A0A1S1N4D5</accession>
<feature type="active site" description="Proton acceptor" evidence="8">
    <location>
        <position position="48"/>
    </location>
</feature>
<sequence>MSATAVSFETSKQWLLVDCAEGTQHQLLSTSLSPAKVAVICITHIHGDHCYGLPGMLSSMSLHGRTQPVTLIAPQKLIQFIHLSLGLTDVKLGFDLQCHAVESLAGELELSFCRVKAIELKHRVPSFGYQITECGVPKKLEIAKLEADGIASGPHYNALQKGQDVTYEGKKLRSTEYTFDSWRPRKIIICGDNEKPAKLQNDVDDIDLLVHEATFTHADLLRVGTHTGHSDAKRIAEFAQKHHIPMLALTHFSVRYHGPSMLEALKSEANEHYQGLLYFAEDLLSLSIPKQRN</sequence>
<dbReference type="SUPFAM" id="SSF56281">
    <property type="entry name" value="Metallo-hydrolase/oxidoreductase"/>
    <property type="match status" value="1"/>
</dbReference>